<dbReference type="EMBL" id="JAWWNJ010000026">
    <property type="protein sequence ID" value="KAK7029991.1"/>
    <property type="molecule type" value="Genomic_DNA"/>
</dbReference>
<keyword evidence="2" id="KW-1185">Reference proteome</keyword>
<sequence>MKVPGVGPGCGLGLDSIRHFKSSSLGINSGRIREQLASCFVSLDAPLILGCDVASPEAAAEDPASLRFRRHASSFRLYFLSTRWFIDLLETSLPHFPLLTYLLVTHTYTLLTPSSHPRPSPMIHALPCYRSPSRLHRYFPSFCFACIALCHLSAEKHRCQVPTLAIARVLALFAHPPCEPSFSTFSYRLSPRYPSGVASLTSCTFGLFQGVPHGLELTRLQLLRLAPFQLAFLDVQCASAPHRSCSHSVPPETDMYVGTLHLARALSLTTYYDCLLVRRSRPPARSSMHERFSTPAA</sequence>
<comment type="caution">
    <text evidence="1">The sequence shown here is derived from an EMBL/GenBank/DDBJ whole genome shotgun (WGS) entry which is preliminary data.</text>
</comment>
<dbReference type="AlphaFoldDB" id="A0AAW0BV24"/>
<name>A0AAW0BV24_9AGAR</name>
<gene>
    <name evidence="1" type="ORF">R3P38DRAFT_3266834</name>
</gene>
<evidence type="ECO:0000313" key="1">
    <source>
        <dbReference type="EMBL" id="KAK7029991.1"/>
    </source>
</evidence>
<evidence type="ECO:0000313" key="2">
    <source>
        <dbReference type="Proteomes" id="UP001362999"/>
    </source>
</evidence>
<accession>A0AAW0BV24</accession>
<protein>
    <submittedName>
        <fullName evidence="1">Uncharacterized protein</fullName>
    </submittedName>
</protein>
<proteinExistence type="predicted"/>
<reference evidence="1 2" key="1">
    <citation type="journal article" date="2024" name="J Genomics">
        <title>Draft genome sequencing and assembly of Favolaschia claudopus CIRM-BRFM 2984 isolated from oak limbs.</title>
        <authorList>
            <person name="Navarro D."/>
            <person name="Drula E."/>
            <person name="Chaduli D."/>
            <person name="Cazenave R."/>
            <person name="Ahrendt S."/>
            <person name="Wang J."/>
            <person name="Lipzen A."/>
            <person name="Daum C."/>
            <person name="Barry K."/>
            <person name="Grigoriev I.V."/>
            <person name="Favel A."/>
            <person name="Rosso M.N."/>
            <person name="Martin F."/>
        </authorList>
    </citation>
    <scope>NUCLEOTIDE SEQUENCE [LARGE SCALE GENOMIC DNA]</scope>
    <source>
        <strain evidence="1 2">CIRM-BRFM 2984</strain>
    </source>
</reference>
<dbReference type="Proteomes" id="UP001362999">
    <property type="component" value="Unassembled WGS sequence"/>
</dbReference>
<organism evidence="1 2">
    <name type="scientific">Favolaschia claudopus</name>
    <dbReference type="NCBI Taxonomy" id="2862362"/>
    <lineage>
        <taxon>Eukaryota</taxon>
        <taxon>Fungi</taxon>
        <taxon>Dikarya</taxon>
        <taxon>Basidiomycota</taxon>
        <taxon>Agaricomycotina</taxon>
        <taxon>Agaricomycetes</taxon>
        <taxon>Agaricomycetidae</taxon>
        <taxon>Agaricales</taxon>
        <taxon>Marasmiineae</taxon>
        <taxon>Mycenaceae</taxon>
        <taxon>Favolaschia</taxon>
    </lineage>
</organism>